<evidence type="ECO:0000313" key="3">
    <source>
        <dbReference type="Proteomes" id="UP000270856"/>
    </source>
</evidence>
<feature type="compositionally biased region" description="Basic and acidic residues" evidence="1">
    <location>
        <begin position="37"/>
        <end position="57"/>
    </location>
</feature>
<dbReference type="AlphaFoldDB" id="A0A3N4NYG2"/>
<evidence type="ECO:0000256" key="1">
    <source>
        <dbReference type="SAM" id="MobiDB-lite"/>
    </source>
</evidence>
<keyword evidence="3" id="KW-1185">Reference proteome</keyword>
<reference evidence="2 3" key="1">
    <citation type="submission" date="2018-11" db="EMBL/GenBank/DDBJ databases">
        <title>Aureibaculum marinum gen. nov., sp. nov., a member of the family Flavobacteriaceae isolated from the Bohai Sea.</title>
        <authorList>
            <person name="Ji X."/>
        </authorList>
    </citation>
    <scope>NUCLEOTIDE SEQUENCE [LARGE SCALE GENOMIC DNA]</scope>
    <source>
        <strain evidence="2 3">BH-SD17</strain>
    </source>
</reference>
<sequence length="307" mass="35622">MSQTPEQKKQEEEAEKLKAQAEKQIQELMKNNPEVKNMMEELKKRQAQEQAEKEKKSLQQKKQQTINKAKNREEYYWKGKIASNTSGQFKNWKHGNVDIAIYDGDGKMDQYNNYIDKKYVVVGNISAAGKVSFNFPKTIRTPKPISKSLIPELHSVYNQDVTFSNPNTPYRHPGFVLSVIKDNNALGQLFIGNSEKVTYNLAAPCCLDYGDIGYRLYWVYSKEACTAKVKQDFKDKKITIGETEKNLDQTIIYDLDFKPGWNLIKTEVLENIKINGESRFKLKKHTVVKTMPSDAKYYFLIKDWFNQ</sequence>
<accession>A0A3N4NYG2</accession>
<feature type="region of interest" description="Disordered" evidence="1">
    <location>
        <begin position="1"/>
        <end position="20"/>
    </location>
</feature>
<feature type="region of interest" description="Disordered" evidence="1">
    <location>
        <begin position="29"/>
        <end position="67"/>
    </location>
</feature>
<name>A0A3N4NYG2_9FLAO</name>
<organism evidence="2 3">
    <name type="scientific">Aureibaculum marinum</name>
    <dbReference type="NCBI Taxonomy" id="2487930"/>
    <lineage>
        <taxon>Bacteria</taxon>
        <taxon>Pseudomonadati</taxon>
        <taxon>Bacteroidota</taxon>
        <taxon>Flavobacteriia</taxon>
        <taxon>Flavobacteriales</taxon>
        <taxon>Flavobacteriaceae</taxon>
        <taxon>Aureibaculum</taxon>
    </lineage>
</organism>
<comment type="caution">
    <text evidence="2">The sequence shown here is derived from an EMBL/GenBank/DDBJ whole genome shotgun (WGS) entry which is preliminary data.</text>
</comment>
<protein>
    <submittedName>
        <fullName evidence="2">Uncharacterized protein</fullName>
    </submittedName>
</protein>
<dbReference type="Proteomes" id="UP000270856">
    <property type="component" value="Unassembled WGS sequence"/>
</dbReference>
<proteinExistence type="predicted"/>
<evidence type="ECO:0000313" key="2">
    <source>
        <dbReference type="EMBL" id="RPD96619.1"/>
    </source>
</evidence>
<dbReference type="EMBL" id="RPFJ01000011">
    <property type="protein sequence ID" value="RPD96619.1"/>
    <property type="molecule type" value="Genomic_DNA"/>
</dbReference>
<gene>
    <name evidence="2" type="ORF">EGM88_09660</name>
</gene>